<accession>A0A6A3XE59</accession>
<dbReference type="InterPro" id="IPR001245">
    <property type="entry name" value="Ser-Thr/Tyr_kinase_cat_dom"/>
</dbReference>
<dbReference type="GO" id="GO:0005524">
    <property type="term" value="F:ATP binding"/>
    <property type="evidence" value="ECO:0007669"/>
    <property type="project" value="InterPro"/>
</dbReference>
<dbReference type="SMART" id="SM00220">
    <property type="entry name" value="S_TKc"/>
    <property type="match status" value="1"/>
</dbReference>
<gene>
    <name evidence="5" type="ORF">PF002_g23077</name>
    <name evidence="4" type="ORF">PF005_g24817</name>
    <name evidence="3" type="ORF">PF006_g25286</name>
    <name evidence="2" type="ORF">PF007_g24812</name>
</gene>
<dbReference type="EMBL" id="QXFZ01002556">
    <property type="protein sequence ID" value="KAE9075938.1"/>
    <property type="molecule type" value="Genomic_DNA"/>
</dbReference>
<dbReference type="InterPro" id="IPR011009">
    <property type="entry name" value="Kinase-like_dom_sf"/>
</dbReference>
<dbReference type="Proteomes" id="UP000433483">
    <property type="component" value="Unassembled WGS sequence"/>
</dbReference>
<dbReference type="PROSITE" id="PS00108">
    <property type="entry name" value="PROTEIN_KINASE_ST"/>
    <property type="match status" value="1"/>
</dbReference>
<dbReference type="Proteomes" id="UP000441208">
    <property type="component" value="Unassembled WGS sequence"/>
</dbReference>
<dbReference type="Gene3D" id="1.10.510.10">
    <property type="entry name" value="Transferase(Phosphotransferase) domain 1"/>
    <property type="match status" value="1"/>
</dbReference>
<dbReference type="SUPFAM" id="SSF56112">
    <property type="entry name" value="Protein kinase-like (PK-like)"/>
    <property type="match status" value="1"/>
</dbReference>
<proteinExistence type="predicted"/>
<evidence type="ECO:0000259" key="1">
    <source>
        <dbReference type="PROSITE" id="PS50011"/>
    </source>
</evidence>
<dbReference type="InterPro" id="IPR000719">
    <property type="entry name" value="Prot_kinase_dom"/>
</dbReference>
<dbReference type="InterPro" id="IPR008271">
    <property type="entry name" value="Ser/Thr_kinase_AS"/>
</dbReference>
<name>A0A6A3XE59_9STRA</name>
<dbReference type="EMBL" id="QXGB01002578">
    <property type="protein sequence ID" value="KAE9176681.1"/>
    <property type="molecule type" value="Genomic_DNA"/>
</dbReference>
<dbReference type="OrthoDB" id="114536at2759"/>
<evidence type="ECO:0000313" key="2">
    <source>
        <dbReference type="EMBL" id="KAE9075938.1"/>
    </source>
</evidence>
<evidence type="ECO:0000313" key="9">
    <source>
        <dbReference type="Proteomes" id="UP000441208"/>
    </source>
</evidence>
<dbReference type="PANTHER" id="PTHR44329:SF214">
    <property type="entry name" value="PROTEIN KINASE DOMAIN-CONTAINING PROTEIN"/>
    <property type="match status" value="1"/>
</dbReference>
<dbReference type="Proteomes" id="UP000440732">
    <property type="component" value="Unassembled WGS sequence"/>
</dbReference>
<evidence type="ECO:0000313" key="6">
    <source>
        <dbReference type="Proteomes" id="UP000433483"/>
    </source>
</evidence>
<evidence type="ECO:0000313" key="5">
    <source>
        <dbReference type="EMBL" id="KAE9196339.1"/>
    </source>
</evidence>
<dbReference type="Gene3D" id="3.30.200.20">
    <property type="entry name" value="Phosphorylase Kinase, domain 1"/>
    <property type="match status" value="1"/>
</dbReference>
<sequence>MNGLAHAREAPGTPVEKAPATVLEDVNAVIYPSSGLKLKGLLAEIEEELKEISAQFQDDNRRVVKRLLDIYYQLENSAEPLLAAIVEDFVGLVQSYHIQVSRQLENSNFSASDVMMSSVALTVADRNESMHHLLDELIWNSGCLSSKSAVHQWQEHSRKKARLRSQKMMGTVLEDEEADDDTTGGRHIDRPRWLLPTDEVQLLKRIAHGAFGAAYWGKWLDTDVVVKKVLTNQHESRNRQQFRHEVELWFSLNHANVIKLYGACHENDKQPVFVCEQAIHGTLSSFLKDKPTEEIWGALYTAAQGLRHLHELGIVHGDLKGNNVLVCDNNFVKLADFGLSAIAKPVLTPVDKPGSIGAIRWRAPECIQGFMPTFASDIYSFGMCIIEVVTGKLPWGNIPDPSVVRHVVDEKLLPSGLETLDRDEGRLVKRMCQYDPNDRIDIDAVVCLLYQLYSGSDLLNRSAEQDAEYTEAVTLQRCMALRRRETLSDQVGGLPEWFIPSHQVEIGHRIDDGPFSSFWYAQG</sequence>
<dbReference type="EMBL" id="QXGA01002939">
    <property type="protein sequence ID" value="KAE9089791.1"/>
    <property type="molecule type" value="Genomic_DNA"/>
</dbReference>
<dbReference type="EMBL" id="QXGD01001938">
    <property type="protein sequence ID" value="KAE9196339.1"/>
    <property type="molecule type" value="Genomic_DNA"/>
</dbReference>
<protein>
    <recommendedName>
        <fullName evidence="1">Protein kinase domain-containing protein</fullName>
    </recommendedName>
</protein>
<keyword evidence="6" id="KW-1185">Reference proteome</keyword>
<evidence type="ECO:0000313" key="7">
    <source>
        <dbReference type="Proteomes" id="UP000440367"/>
    </source>
</evidence>
<reference evidence="6 7" key="1">
    <citation type="submission" date="2018-08" db="EMBL/GenBank/DDBJ databases">
        <title>Genomic investigation of the strawberry pathogen Phytophthora fragariae indicates pathogenicity is determined by transcriptional variation in three key races.</title>
        <authorList>
            <person name="Adams T.M."/>
            <person name="Armitage A.D."/>
            <person name="Sobczyk M.K."/>
            <person name="Bates H.J."/>
            <person name="Dunwell J.M."/>
            <person name="Nellist C.F."/>
            <person name="Harrison R.J."/>
        </authorList>
    </citation>
    <scope>NUCLEOTIDE SEQUENCE [LARGE SCALE GENOMIC DNA]</scope>
    <source>
        <strain evidence="5 7">BC-1</strain>
        <strain evidence="4 6">NOV-27</strain>
        <strain evidence="3 8">NOV-5</strain>
        <strain evidence="2 9">NOV-71</strain>
    </source>
</reference>
<dbReference type="InterPro" id="IPR051681">
    <property type="entry name" value="Ser/Thr_Kinases-Pseudokinases"/>
</dbReference>
<comment type="caution">
    <text evidence="5">The sequence shown here is derived from an EMBL/GenBank/DDBJ whole genome shotgun (WGS) entry which is preliminary data.</text>
</comment>
<feature type="domain" description="Protein kinase" evidence="1">
    <location>
        <begin position="200"/>
        <end position="453"/>
    </location>
</feature>
<dbReference type="AlphaFoldDB" id="A0A6A3XE59"/>
<dbReference type="PANTHER" id="PTHR44329">
    <property type="entry name" value="SERINE/THREONINE-PROTEIN KINASE TNNI3K-RELATED"/>
    <property type="match status" value="1"/>
</dbReference>
<dbReference type="GO" id="GO:0004674">
    <property type="term" value="F:protein serine/threonine kinase activity"/>
    <property type="evidence" value="ECO:0007669"/>
    <property type="project" value="TreeGrafter"/>
</dbReference>
<dbReference type="Pfam" id="PF07714">
    <property type="entry name" value="PK_Tyr_Ser-Thr"/>
    <property type="match status" value="1"/>
</dbReference>
<evidence type="ECO:0000313" key="8">
    <source>
        <dbReference type="Proteomes" id="UP000440732"/>
    </source>
</evidence>
<organism evidence="5 7">
    <name type="scientific">Phytophthora fragariae</name>
    <dbReference type="NCBI Taxonomy" id="53985"/>
    <lineage>
        <taxon>Eukaryota</taxon>
        <taxon>Sar</taxon>
        <taxon>Stramenopiles</taxon>
        <taxon>Oomycota</taxon>
        <taxon>Peronosporomycetes</taxon>
        <taxon>Peronosporales</taxon>
        <taxon>Peronosporaceae</taxon>
        <taxon>Phytophthora</taxon>
    </lineage>
</organism>
<evidence type="ECO:0000313" key="4">
    <source>
        <dbReference type="EMBL" id="KAE9176681.1"/>
    </source>
</evidence>
<dbReference type="PROSITE" id="PS50011">
    <property type="entry name" value="PROTEIN_KINASE_DOM"/>
    <property type="match status" value="1"/>
</dbReference>
<dbReference type="Proteomes" id="UP000440367">
    <property type="component" value="Unassembled WGS sequence"/>
</dbReference>
<evidence type="ECO:0000313" key="3">
    <source>
        <dbReference type="EMBL" id="KAE9089791.1"/>
    </source>
</evidence>